<organism evidence="2 3">
    <name type="scientific">Temnothorax longispinosus</name>
    <dbReference type="NCBI Taxonomy" id="300112"/>
    <lineage>
        <taxon>Eukaryota</taxon>
        <taxon>Metazoa</taxon>
        <taxon>Ecdysozoa</taxon>
        <taxon>Arthropoda</taxon>
        <taxon>Hexapoda</taxon>
        <taxon>Insecta</taxon>
        <taxon>Pterygota</taxon>
        <taxon>Neoptera</taxon>
        <taxon>Endopterygota</taxon>
        <taxon>Hymenoptera</taxon>
        <taxon>Apocrita</taxon>
        <taxon>Aculeata</taxon>
        <taxon>Formicoidea</taxon>
        <taxon>Formicidae</taxon>
        <taxon>Myrmicinae</taxon>
        <taxon>Temnothorax</taxon>
    </lineage>
</organism>
<sequence>MLDSWNKIHLIKWNNTTETKTFWYEVILYKDAAGQNPFYDLAMFALKMLSLPHSDADVERLFSQLNLIKNKLKNRLEADTVKDIICIRAGLKRYNKVHSTQYRVHSLLRSWYALLEEPGIEDSGYGNKCGVTV</sequence>
<proteinExistence type="predicted"/>
<evidence type="ECO:0000313" key="2">
    <source>
        <dbReference type="EMBL" id="TGZ49927.1"/>
    </source>
</evidence>
<name>A0A4S2KPQ9_9HYME</name>
<gene>
    <name evidence="2" type="ORF">DBV15_12454</name>
</gene>
<dbReference type="GO" id="GO:0046983">
    <property type="term" value="F:protein dimerization activity"/>
    <property type="evidence" value="ECO:0007669"/>
    <property type="project" value="InterPro"/>
</dbReference>
<feature type="domain" description="HAT C-terminal dimerisation" evidence="1">
    <location>
        <begin position="40"/>
        <end position="89"/>
    </location>
</feature>
<dbReference type="SUPFAM" id="SSF53098">
    <property type="entry name" value="Ribonuclease H-like"/>
    <property type="match status" value="1"/>
</dbReference>
<evidence type="ECO:0000259" key="1">
    <source>
        <dbReference type="Pfam" id="PF05699"/>
    </source>
</evidence>
<accession>A0A4S2KPQ9</accession>
<evidence type="ECO:0000313" key="3">
    <source>
        <dbReference type="Proteomes" id="UP000310200"/>
    </source>
</evidence>
<protein>
    <recommendedName>
        <fullName evidence="1">HAT C-terminal dimerisation domain-containing protein</fullName>
    </recommendedName>
</protein>
<dbReference type="InterPro" id="IPR008906">
    <property type="entry name" value="HATC_C_dom"/>
</dbReference>
<dbReference type="Pfam" id="PF05699">
    <property type="entry name" value="Dimer_Tnp_hAT"/>
    <property type="match status" value="1"/>
</dbReference>
<comment type="caution">
    <text evidence="2">The sequence shown here is derived from an EMBL/GenBank/DDBJ whole genome shotgun (WGS) entry which is preliminary data.</text>
</comment>
<reference evidence="2 3" key="1">
    <citation type="journal article" date="2019" name="Philos. Trans. R. Soc. Lond., B, Biol. Sci.">
        <title>Ant behaviour and brain gene expression of defending hosts depend on the ecological success of the intruding social parasite.</title>
        <authorList>
            <person name="Kaur R."/>
            <person name="Stoldt M."/>
            <person name="Jongepier E."/>
            <person name="Feldmeyer B."/>
            <person name="Menzel F."/>
            <person name="Bornberg-Bauer E."/>
            <person name="Foitzik S."/>
        </authorList>
    </citation>
    <scope>NUCLEOTIDE SEQUENCE [LARGE SCALE GENOMIC DNA]</scope>
    <source>
        <tissue evidence="2">Whole body</tissue>
    </source>
</reference>
<dbReference type="InterPro" id="IPR012337">
    <property type="entry name" value="RNaseH-like_sf"/>
</dbReference>
<dbReference type="EMBL" id="QBLH01002079">
    <property type="protein sequence ID" value="TGZ49927.1"/>
    <property type="molecule type" value="Genomic_DNA"/>
</dbReference>
<keyword evidence="3" id="KW-1185">Reference proteome</keyword>
<dbReference type="AlphaFoldDB" id="A0A4S2KPQ9"/>
<dbReference type="Proteomes" id="UP000310200">
    <property type="component" value="Unassembled WGS sequence"/>
</dbReference>